<reference evidence="3" key="1">
    <citation type="journal article" date="2019" name="Int. J. Syst. Evol. Microbiol.">
        <title>The Global Catalogue of Microorganisms (GCM) 10K type strain sequencing project: providing services to taxonomists for standard genome sequencing and annotation.</title>
        <authorList>
            <consortium name="The Broad Institute Genomics Platform"/>
            <consortium name="The Broad Institute Genome Sequencing Center for Infectious Disease"/>
            <person name="Wu L."/>
            <person name="Ma J."/>
        </authorList>
    </citation>
    <scope>NUCLEOTIDE SEQUENCE [LARGE SCALE GENOMIC DNA]</scope>
    <source>
        <strain evidence="3">CGMCC 1.16275</strain>
    </source>
</reference>
<dbReference type="RefSeq" id="WP_380886065.1">
    <property type="nucleotide sequence ID" value="NZ_JBHUDY010000001.1"/>
</dbReference>
<evidence type="ECO:0000313" key="3">
    <source>
        <dbReference type="Proteomes" id="UP001597115"/>
    </source>
</evidence>
<comment type="caution">
    <text evidence="2">The sequence shown here is derived from an EMBL/GenBank/DDBJ whole genome shotgun (WGS) entry which is preliminary data.</text>
</comment>
<protein>
    <submittedName>
        <fullName evidence="2">Uncharacterized protein</fullName>
    </submittedName>
</protein>
<dbReference type="EMBL" id="JBHUDY010000001">
    <property type="protein sequence ID" value="MFD1610416.1"/>
    <property type="molecule type" value="Genomic_DNA"/>
</dbReference>
<feature type="region of interest" description="Disordered" evidence="1">
    <location>
        <begin position="1"/>
        <end position="26"/>
    </location>
</feature>
<evidence type="ECO:0000256" key="1">
    <source>
        <dbReference type="SAM" id="MobiDB-lite"/>
    </source>
</evidence>
<feature type="region of interest" description="Disordered" evidence="1">
    <location>
        <begin position="140"/>
        <end position="159"/>
    </location>
</feature>
<accession>A0ABW4HYQ3</accession>
<gene>
    <name evidence="2" type="ORF">ACFSCW_01220</name>
</gene>
<name>A0ABW4HYQ3_9SPHN</name>
<dbReference type="Proteomes" id="UP001597115">
    <property type="component" value="Unassembled WGS sequence"/>
</dbReference>
<evidence type="ECO:0000313" key="2">
    <source>
        <dbReference type="EMBL" id="MFD1610416.1"/>
    </source>
</evidence>
<keyword evidence="3" id="KW-1185">Reference proteome</keyword>
<organism evidence="2 3">
    <name type="scientific">Sphingomonas tabacisoli</name>
    <dbReference type="NCBI Taxonomy" id="2249466"/>
    <lineage>
        <taxon>Bacteria</taxon>
        <taxon>Pseudomonadati</taxon>
        <taxon>Pseudomonadota</taxon>
        <taxon>Alphaproteobacteria</taxon>
        <taxon>Sphingomonadales</taxon>
        <taxon>Sphingomonadaceae</taxon>
        <taxon>Sphingomonas</taxon>
    </lineage>
</organism>
<sequence>MQNRTPLLPDQRPPIPDFTPVPRKYRHDGWTPERQRAFIRALAETGSVKHAANRINMAEEGAYQLRLAPGSEGFRKAWEAALDFGVQDLVDIALERARDGVPVPVFHKGEQVGERRWYNDRLLMFLLKHHMPSRYGADLHPGTRRYGTGADEDDDPDGEKALEVIRERVDRLRERLIADYRESSAQARRAFYDRYAHDPAKRAAWETLHDRPLESLLEEGAGPSEAELRASNAEHWPLLENWRSEPDD</sequence>
<feature type="region of interest" description="Disordered" evidence="1">
    <location>
        <begin position="221"/>
        <end position="248"/>
    </location>
</feature>
<proteinExistence type="predicted"/>